<evidence type="ECO:0000313" key="2">
    <source>
        <dbReference type="Proteomes" id="UP001157186"/>
    </source>
</evidence>
<reference evidence="1 2" key="1">
    <citation type="submission" date="2023-03" db="EMBL/GenBank/DDBJ databases">
        <title>Draft genome sequence of Thalassotalea insulae KCTC 62186T.</title>
        <authorList>
            <person name="Sawabe T."/>
        </authorList>
    </citation>
    <scope>NUCLEOTIDE SEQUENCE [LARGE SCALE GENOMIC DNA]</scope>
    <source>
        <strain evidence="1 2">KCTC 62186</strain>
    </source>
</reference>
<comment type="caution">
    <text evidence="1">The sequence shown here is derived from an EMBL/GenBank/DDBJ whole genome shotgun (WGS) entry which is preliminary data.</text>
</comment>
<dbReference type="Proteomes" id="UP001157186">
    <property type="component" value="Unassembled WGS sequence"/>
</dbReference>
<protein>
    <submittedName>
        <fullName evidence="1">Uncharacterized protein</fullName>
    </submittedName>
</protein>
<organism evidence="1 2">
    <name type="scientific">Thalassotalea insulae</name>
    <dbReference type="NCBI Taxonomy" id="2056778"/>
    <lineage>
        <taxon>Bacteria</taxon>
        <taxon>Pseudomonadati</taxon>
        <taxon>Pseudomonadota</taxon>
        <taxon>Gammaproteobacteria</taxon>
        <taxon>Alteromonadales</taxon>
        <taxon>Colwelliaceae</taxon>
        <taxon>Thalassotalea</taxon>
    </lineage>
</organism>
<dbReference type="RefSeq" id="WP_284245505.1">
    <property type="nucleotide sequence ID" value="NZ_BSST01000001.1"/>
</dbReference>
<accession>A0ABQ6GV77</accession>
<keyword evidence="2" id="KW-1185">Reference proteome</keyword>
<gene>
    <name evidence="1" type="ORF">tinsulaeT_29290</name>
</gene>
<dbReference type="InterPro" id="IPR054222">
    <property type="entry name" value="DUF6942"/>
</dbReference>
<name>A0ABQ6GV77_9GAMM</name>
<evidence type="ECO:0000313" key="1">
    <source>
        <dbReference type="EMBL" id="GLX79589.1"/>
    </source>
</evidence>
<proteinExistence type="predicted"/>
<sequence length="174" mass="20075">MTNRQNIALGDSAANIRVFIANRPPLTPYQQLCHFRPIQHGEIKNIAEQTGNHWRKIFNVYAKFIFELKTPAFNSWQHYRDRQLLTKDSNTALIFSKPKLTTTNMKEPVINIVLGKTYATELGLAEQCQWISPDFAINHSLGLIISPYFDYRQLSNIKITQLCQLVKQLVQDNA</sequence>
<dbReference type="EMBL" id="BSST01000001">
    <property type="protein sequence ID" value="GLX79589.1"/>
    <property type="molecule type" value="Genomic_DNA"/>
</dbReference>
<dbReference type="Pfam" id="PF22098">
    <property type="entry name" value="DUF6942"/>
    <property type="match status" value="1"/>
</dbReference>